<sequence length="79" mass="8984">MAFRSGDEDEQIAGEKHKEKGKVLLTIPLCISHEIGSPYYLEMHLDEAANSNHQRIPRVRFYVLNAVRQNGQLAANVKH</sequence>
<dbReference type="Proteomes" id="UP000008237">
    <property type="component" value="Unassembled WGS sequence"/>
</dbReference>
<name>E2BFJ8_HARSA</name>
<evidence type="ECO:0000313" key="1">
    <source>
        <dbReference type="EMBL" id="EFN85520.1"/>
    </source>
</evidence>
<organism evidence="2">
    <name type="scientific">Harpegnathos saltator</name>
    <name type="common">Jerdon's jumping ant</name>
    <dbReference type="NCBI Taxonomy" id="610380"/>
    <lineage>
        <taxon>Eukaryota</taxon>
        <taxon>Metazoa</taxon>
        <taxon>Ecdysozoa</taxon>
        <taxon>Arthropoda</taxon>
        <taxon>Hexapoda</taxon>
        <taxon>Insecta</taxon>
        <taxon>Pterygota</taxon>
        <taxon>Neoptera</taxon>
        <taxon>Endopterygota</taxon>
        <taxon>Hymenoptera</taxon>
        <taxon>Apocrita</taxon>
        <taxon>Aculeata</taxon>
        <taxon>Formicoidea</taxon>
        <taxon>Formicidae</taxon>
        <taxon>Ponerinae</taxon>
        <taxon>Ponerini</taxon>
        <taxon>Harpegnathos</taxon>
    </lineage>
</organism>
<keyword evidence="2" id="KW-1185">Reference proteome</keyword>
<protein>
    <submittedName>
        <fullName evidence="1">Uncharacterized protein</fullName>
    </submittedName>
</protein>
<dbReference type="AlphaFoldDB" id="E2BFJ8"/>
<evidence type="ECO:0000313" key="2">
    <source>
        <dbReference type="Proteomes" id="UP000008237"/>
    </source>
</evidence>
<dbReference type="EMBL" id="GL448037">
    <property type="protein sequence ID" value="EFN85520.1"/>
    <property type="molecule type" value="Genomic_DNA"/>
</dbReference>
<gene>
    <name evidence="1" type="ORF">EAI_09172</name>
</gene>
<proteinExistence type="predicted"/>
<dbReference type="InParanoid" id="E2BFJ8"/>
<accession>E2BFJ8</accession>
<reference evidence="1 2" key="1">
    <citation type="journal article" date="2010" name="Science">
        <title>Genomic comparison of the ants Camponotus floridanus and Harpegnathos saltator.</title>
        <authorList>
            <person name="Bonasio R."/>
            <person name="Zhang G."/>
            <person name="Ye C."/>
            <person name="Mutti N.S."/>
            <person name="Fang X."/>
            <person name="Qin N."/>
            <person name="Donahue G."/>
            <person name="Yang P."/>
            <person name="Li Q."/>
            <person name="Li C."/>
            <person name="Zhang P."/>
            <person name="Huang Z."/>
            <person name="Berger S.L."/>
            <person name="Reinberg D."/>
            <person name="Wang J."/>
            <person name="Liebig J."/>
        </authorList>
    </citation>
    <scope>NUCLEOTIDE SEQUENCE [LARGE SCALE GENOMIC DNA]</scope>
    <source>
        <strain evidence="1 2">R22 G/1</strain>
    </source>
</reference>